<keyword evidence="2" id="KW-0808">Transferase</keyword>
<dbReference type="InterPro" id="IPR029063">
    <property type="entry name" value="SAM-dependent_MTases_sf"/>
</dbReference>
<evidence type="ECO:0000259" key="1">
    <source>
        <dbReference type="Pfam" id="PF13649"/>
    </source>
</evidence>
<keyword evidence="2" id="KW-0489">Methyltransferase</keyword>
<accession>A0ABY8JPL6</accession>
<dbReference type="GO" id="GO:0008168">
    <property type="term" value="F:methyltransferase activity"/>
    <property type="evidence" value="ECO:0007669"/>
    <property type="project" value="UniProtKB-KW"/>
</dbReference>
<evidence type="ECO:0000313" key="3">
    <source>
        <dbReference type="Proteomes" id="UP001221546"/>
    </source>
</evidence>
<dbReference type="EMBL" id="CP121646">
    <property type="protein sequence ID" value="WFU65652.1"/>
    <property type="molecule type" value="Genomic_DNA"/>
</dbReference>
<dbReference type="Proteomes" id="UP001221546">
    <property type="component" value="Chromosome"/>
</dbReference>
<proteinExistence type="predicted"/>
<dbReference type="PANTHER" id="PTHR12843">
    <property type="entry name" value="PROTEIN-LYSINE N-METHYLTRANSFERASE METTL10"/>
    <property type="match status" value="1"/>
</dbReference>
<dbReference type="RefSeq" id="WP_076826075.1">
    <property type="nucleotide sequence ID" value="NZ_CP121646.1"/>
</dbReference>
<sequence length="206" mass="22597">MTASDWQSHWQTVYLTKGEQQVSWSQADPQPSLRLIETVAPGRDASIVDVGSGASRLVDALLASGFHDVTLLDLSEAALANARERIGAAGDAVHWIVGDATVWQPQQTFDIWHDRAAFHFLVEEPDRAAYLDRLHRGVKAGGHAVIGTFALDGPEKCSGLPVQRYDPATLSRTIGPAFELIAHEAHRHVTPWGATQSFQFSVLRRK</sequence>
<dbReference type="InterPro" id="IPR041698">
    <property type="entry name" value="Methyltransf_25"/>
</dbReference>
<dbReference type="GO" id="GO:0032259">
    <property type="term" value="P:methylation"/>
    <property type="evidence" value="ECO:0007669"/>
    <property type="project" value="UniProtKB-KW"/>
</dbReference>
<organism evidence="2 3">
    <name type="scientific">Bradyrhizobium brasilense</name>
    <dbReference type="NCBI Taxonomy" id="1419277"/>
    <lineage>
        <taxon>Bacteria</taxon>
        <taxon>Pseudomonadati</taxon>
        <taxon>Pseudomonadota</taxon>
        <taxon>Alphaproteobacteria</taxon>
        <taxon>Hyphomicrobiales</taxon>
        <taxon>Nitrobacteraceae</taxon>
        <taxon>Bradyrhizobium</taxon>
    </lineage>
</organism>
<reference evidence="2 3" key="1">
    <citation type="submission" date="2023-04" db="EMBL/GenBank/DDBJ databases">
        <title>Australian commercial rhizobial inoculants.</title>
        <authorList>
            <person name="Kohlmeier M.G."/>
            <person name="O'Hara G.W."/>
            <person name="Colombi E."/>
            <person name="Ramsay J.P."/>
            <person name="Terpolilli J."/>
        </authorList>
    </citation>
    <scope>NUCLEOTIDE SEQUENCE [LARGE SCALE GENOMIC DNA]</scope>
    <source>
        <strain evidence="2 3">CB627</strain>
    </source>
</reference>
<feature type="domain" description="Methyltransferase" evidence="1">
    <location>
        <begin position="47"/>
        <end position="142"/>
    </location>
</feature>
<name>A0ABY8JPL6_9BRAD</name>
<protein>
    <submittedName>
        <fullName evidence="2">Class I SAM-dependent methyltransferase</fullName>
        <ecNumber evidence="2">2.1.-.-</ecNumber>
    </submittedName>
</protein>
<dbReference type="Gene3D" id="3.40.50.150">
    <property type="entry name" value="Vaccinia Virus protein VP39"/>
    <property type="match status" value="1"/>
</dbReference>
<keyword evidence="3" id="KW-1185">Reference proteome</keyword>
<gene>
    <name evidence="2" type="ORF">QA636_09105</name>
</gene>
<dbReference type="PANTHER" id="PTHR12843:SF5">
    <property type="entry name" value="EEF1A LYSINE METHYLTRANSFERASE 2"/>
    <property type="match status" value="1"/>
</dbReference>
<dbReference type="EC" id="2.1.-.-" evidence="2"/>
<dbReference type="CDD" id="cd02440">
    <property type="entry name" value="AdoMet_MTases"/>
    <property type="match status" value="1"/>
</dbReference>
<evidence type="ECO:0000313" key="2">
    <source>
        <dbReference type="EMBL" id="WFU65652.1"/>
    </source>
</evidence>
<dbReference type="SUPFAM" id="SSF53335">
    <property type="entry name" value="S-adenosyl-L-methionine-dependent methyltransferases"/>
    <property type="match status" value="1"/>
</dbReference>
<dbReference type="Pfam" id="PF13649">
    <property type="entry name" value="Methyltransf_25"/>
    <property type="match status" value="1"/>
</dbReference>